<reference evidence="8" key="1">
    <citation type="submission" date="2023-09" db="UniProtKB">
        <authorList>
            <consortium name="Ensembl"/>
        </authorList>
    </citation>
    <scope>IDENTIFICATION</scope>
</reference>
<keyword evidence="3 6" id="KW-1133">Transmembrane helix</keyword>
<evidence type="ECO:0000313" key="8">
    <source>
        <dbReference type="Ensembl" id="ENSSPAP00000030081.1"/>
    </source>
</evidence>
<evidence type="ECO:0000256" key="2">
    <source>
        <dbReference type="ARBA" id="ARBA00022692"/>
    </source>
</evidence>
<accession>A0A3B5BAX1</accession>
<dbReference type="InterPro" id="IPR052921">
    <property type="entry name" value="GPCR1_Superfamily_Member"/>
</dbReference>
<dbReference type="PROSITE" id="PS50262">
    <property type="entry name" value="G_PROTEIN_RECEP_F1_2"/>
    <property type="match status" value="1"/>
</dbReference>
<evidence type="ECO:0000256" key="4">
    <source>
        <dbReference type="ARBA" id="ARBA00023136"/>
    </source>
</evidence>
<dbReference type="InterPro" id="IPR017452">
    <property type="entry name" value="GPCR_Rhodpsn_7TM"/>
</dbReference>
<evidence type="ECO:0000259" key="7">
    <source>
        <dbReference type="PROSITE" id="PS50262"/>
    </source>
</evidence>
<keyword evidence="4 6" id="KW-0472">Membrane</keyword>
<dbReference type="InterPro" id="IPR000725">
    <property type="entry name" value="Olfact_rcpt"/>
</dbReference>
<keyword evidence="5" id="KW-0807">Transducer</keyword>
<sequence>MSYDRYVAICHPLQYSTRMTLTRAAVCISLVWFYSFVKFLITLSLNVRLPLCGNVIHSLYCHNYLVVKLACSDTQLNNIFGLFGTVLTVVVPMLPILFSYVKILQICFSGSKQTRQKAISTCSPHLASLLNFSFGCLFEILQSRFDMSALPGQLRILLSLYFLLIQPLLNPVMYGMQLSRIRQTYRHVFWYKVWARHRDGTEA</sequence>
<dbReference type="AlphaFoldDB" id="A0A3B5BAX1"/>
<feature type="transmembrane region" description="Helical" evidence="6">
    <location>
        <begin position="154"/>
        <end position="176"/>
    </location>
</feature>
<feature type="transmembrane region" description="Helical" evidence="6">
    <location>
        <begin position="79"/>
        <end position="101"/>
    </location>
</feature>
<feature type="domain" description="G-protein coupled receptors family 1 profile" evidence="7">
    <location>
        <begin position="1"/>
        <end position="174"/>
    </location>
</feature>
<evidence type="ECO:0000256" key="5">
    <source>
        <dbReference type="ARBA" id="ARBA00023224"/>
    </source>
</evidence>
<dbReference type="SUPFAM" id="SSF81321">
    <property type="entry name" value="Family A G protein-coupled receptor-like"/>
    <property type="match status" value="1"/>
</dbReference>
<dbReference type="Gene3D" id="1.20.1070.10">
    <property type="entry name" value="Rhodopsin 7-helix transmembrane proteins"/>
    <property type="match status" value="1"/>
</dbReference>
<dbReference type="GO" id="GO:0005549">
    <property type="term" value="F:odorant binding"/>
    <property type="evidence" value="ECO:0007669"/>
    <property type="project" value="TreeGrafter"/>
</dbReference>
<dbReference type="Ensembl" id="ENSSPAT00000030573.1">
    <property type="protein sequence ID" value="ENSSPAP00000030081.1"/>
    <property type="gene ID" value="ENSSPAG00000022611.1"/>
</dbReference>
<evidence type="ECO:0000256" key="1">
    <source>
        <dbReference type="ARBA" id="ARBA00004141"/>
    </source>
</evidence>
<comment type="subcellular location">
    <subcellularLocation>
        <location evidence="1">Membrane</location>
        <topology evidence="1">Multi-pass membrane protein</topology>
    </subcellularLocation>
</comment>
<dbReference type="PANTHER" id="PTHR26451">
    <property type="entry name" value="G_PROTEIN_RECEP_F1_2 DOMAIN-CONTAINING PROTEIN"/>
    <property type="match status" value="1"/>
</dbReference>
<dbReference type="GO" id="GO:0007186">
    <property type="term" value="P:G protein-coupled receptor signaling pathway"/>
    <property type="evidence" value="ECO:0007669"/>
    <property type="project" value="InterPro"/>
</dbReference>
<name>A0A3B5BAX1_9TELE</name>
<dbReference type="GO" id="GO:0016020">
    <property type="term" value="C:membrane"/>
    <property type="evidence" value="ECO:0007669"/>
    <property type="project" value="UniProtKB-SubCell"/>
</dbReference>
<protein>
    <recommendedName>
        <fullName evidence="7">G-protein coupled receptors family 1 profile domain-containing protein</fullName>
    </recommendedName>
</protein>
<dbReference type="PANTHER" id="PTHR26451:SF885">
    <property type="entry name" value="OLFACTORY RECEPTOR"/>
    <property type="match status" value="1"/>
</dbReference>
<feature type="transmembrane region" description="Helical" evidence="6">
    <location>
        <begin position="21"/>
        <end position="41"/>
    </location>
</feature>
<dbReference type="STRING" id="144197.ENSSPAP00000030081"/>
<dbReference type="GO" id="GO:0004984">
    <property type="term" value="F:olfactory receptor activity"/>
    <property type="evidence" value="ECO:0007669"/>
    <property type="project" value="InterPro"/>
</dbReference>
<proteinExistence type="predicted"/>
<dbReference type="Pfam" id="PF13853">
    <property type="entry name" value="7tm_4"/>
    <property type="match status" value="1"/>
</dbReference>
<feature type="transmembrane region" description="Helical" evidence="6">
    <location>
        <begin position="122"/>
        <end position="142"/>
    </location>
</feature>
<evidence type="ECO:0000256" key="3">
    <source>
        <dbReference type="ARBA" id="ARBA00022989"/>
    </source>
</evidence>
<organism evidence="8">
    <name type="scientific">Stegastes partitus</name>
    <name type="common">bicolor damselfish</name>
    <dbReference type="NCBI Taxonomy" id="144197"/>
    <lineage>
        <taxon>Eukaryota</taxon>
        <taxon>Metazoa</taxon>
        <taxon>Chordata</taxon>
        <taxon>Craniata</taxon>
        <taxon>Vertebrata</taxon>
        <taxon>Euteleostomi</taxon>
        <taxon>Actinopterygii</taxon>
        <taxon>Neopterygii</taxon>
        <taxon>Teleostei</taxon>
        <taxon>Neoteleostei</taxon>
        <taxon>Acanthomorphata</taxon>
        <taxon>Ovalentaria</taxon>
        <taxon>Pomacentridae</taxon>
        <taxon>Stegastes</taxon>
    </lineage>
</organism>
<dbReference type="PRINTS" id="PR00245">
    <property type="entry name" value="OLFACTORYR"/>
</dbReference>
<evidence type="ECO:0000256" key="6">
    <source>
        <dbReference type="SAM" id="Phobius"/>
    </source>
</evidence>
<dbReference type="GeneTree" id="ENSGT00950000183048"/>
<keyword evidence="2 6" id="KW-0812">Transmembrane</keyword>